<dbReference type="PROSITE" id="PS50802">
    <property type="entry name" value="OTU"/>
    <property type="match status" value="1"/>
</dbReference>
<proteinExistence type="predicted"/>
<dbReference type="CDD" id="cd22744">
    <property type="entry name" value="OTU"/>
    <property type="match status" value="1"/>
</dbReference>
<dbReference type="InterPro" id="IPR052579">
    <property type="entry name" value="Zinc_finger_SWIM"/>
</dbReference>
<dbReference type="PANTHER" id="PTHR31569:SF4">
    <property type="entry name" value="SWIM-TYPE DOMAIN-CONTAINING PROTEIN"/>
    <property type="match status" value="1"/>
</dbReference>
<name>A0A699HG79_TANCI</name>
<reference evidence="2" key="1">
    <citation type="journal article" date="2019" name="Sci. Rep.">
        <title>Draft genome of Tanacetum cinerariifolium, the natural source of mosquito coil.</title>
        <authorList>
            <person name="Yamashiro T."/>
            <person name="Shiraishi A."/>
            <person name="Satake H."/>
            <person name="Nakayama K."/>
        </authorList>
    </citation>
    <scope>NUCLEOTIDE SEQUENCE</scope>
</reference>
<organism evidence="2">
    <name type="scientific">Tanacetum cinerariifolium</name>
    <name type="common">Dalmatian daisy</name>
    <name type="synonym">Chrysanthemum cinerariifolium</name>
    <dbReference type="NCBI Taxonomy" id="118510"/>
    <lineage>
        <taxon>Eukaryota</taxon>
        <taxon>Viridiplantae</taxon>
        <taxon>Streptophyta</taxon>
        <taxon>Embryophyta</taxon>
        <taxon>Tracheophyta</taxon>
        <taxon>Spermatophyta</taxon>
        <taxon>Magnoliopsida</taxon>
        <taxon>eudicotyledons</taxon>
        <taxon>Gunneridae</taxon>
        <taxon>Pentapetalae</taxon>
        <taxon>asterids</taxon>
        <taxon>campanulids</taxon>
        <taxon>Asterales</taxon>
        <taxon>Asteraceae</taxon>
        <taxon>Asteroideae</taxon>
        <taxon>Anthemideae</taxon>
        <taxon>Anthemidinae</taxon>
        <taxon>Tanacetum</taxon>
    </lineage>
</organism>
<feature type="non-terminal residue" evidence="2">
    <location>
        <position position="447"/>
    </location>
</feature>
<protein>
    <recommendedName>
        <fullName evidence="1">OTU domain-containing protein</fullName>
    </recommendedName>
</protein>
<evidence type="ECO:0000259" key="1">
    <source>
        <dbReference type="PROSITE" id="PS50802"/>
    </source>
</evidence>
<dbReference type="InterPro" id="IPR003323">
    <property type="entry name" value="OTU_dom"/>
</dbReference>
<gene>
    <name evidence="2" type="ORF">Tci_380521</name>
</gene>
<dbReference type="AlphaFoldDB" id="A0A699HG79"/>
<dbReference type="PANTHER" id="PTHR31569">
    <property type="entry name" value="SWIM-TYPE DOMAIN-CONTAINING PROTEIN"/>
    <property type="match status" value="1"/>
</dbReference>
<comment type="caution">
    <text evidence="2">The sequence shown here is derived from an EMBL/GenBank/DDBJ whole genome shotgun (WGS) entry which is preliminary data.</text>
</comment>
<feature type="domain" description="OTU" evidence="1">
    <location>
        <begin position="246"/>
        <end position="375"/>
    </location>
</feature>
<dbReference type="EMBL" id="BKCJ010150746">
    <property type="protein sequence ID" value="GEY08547.1"/>
    <property type="molecule type" value="Genomic_DNA"/>
</dbReference>
<accession>A0A699HG79</accession>
<dbReference type="Gene3D" id="3.90.70.80">
    <property type="match status" value="1"/>
</dbReference>
<sequence>MFVLAWTDQSLNFGNHTSNRAESQYAKLKLYLKYNKYNLDQFVNYINQIVQSQVTEINASFERSTTYHYHQHNLPILTLLRSHVSKEALDLILNELLRLDDPEFDYSMCGYRLRNSFGLPCACVLLTYSNSGECIPLDSVDIFWRTLKVSWSEPLEDDDIQCEDVLHHFKEKFNLNMQPTRQSSVSNTQTGWTHNLIPDINEEPPRHSSFVSQTSMWHDSSTDEQIEIERLRKQIPKVVHPYILVSGIQNVRSDGNCGFRAVALGLGLSEDQWPRIRSDLVRELEARQQQYKYVFGTIGYEKIYNTVKFVGRWMEMPDTGLVIASAYKKVVVNLSDVGGCNTSFPLWSRPSQSNSHETIVVAHVDGNHYIRVVLREDYRLAKVADLMMKHVIVPAVRFGSHSFAVEEQRLDSGYMANVALRITPPSGAQHGGRALVAGEMGLGKTLQ</sequence>
<evidence type="ECO:0000313" key="2">
    <source>
        <dbReference type="EMBL" id="GEY08547.1"/>
    </source>
</evidence>